<dbReference type="PRINTS" id="PR00412">
    <property type="entry name" value="EPOXHYDRLASE"/>
</dbReference>
<name>A0ABY4YQZ7_9MICO</name>
<dbReference type="Pfam" id="PF00561">
    <property type="entry name" value="Abhydrolase_1"/>
    <property type="match status" value="1"/>
</dbReference>
<gene>
    <name evidence="2" type="ORF">NF556_16380</name>
</gene>
<dbReference type="PANTHER" id="PTHR43798:SF33">
    <property type="entry name" value="HYDROLASE, PUTATIVE (AFU_ORTHOLOGUE AFUA_2G14860)-RELATED"/>
    <property type="match status" value="1"/>
</dbReference>
<proteinExistence type="predicted"/>
<dbReference type="SUPFAM" id="SSF53474">
    <property type="entry name" value="alpha/beta-Hydrolases"/>
    <property type="match status" value="1"/>
</dbReference>
<dbReference type="Proteomes" id="UP001056455">
    <property type="component" value="Chromosome"/>
</dbReference>
<feature type="domain" description="AB hydrolase-1" evidence="1">
    <location>
        <begin position="27"/>
        <end position="272"/>
    </location>
</feature>
<dbReference type="Gene3D" id="3.40.50.1820">
    <property type="entry name" value="alpha/beta hydrolase"/>
    <property type="match status" value="1"/>
</dbReference>
<keyword evidence="2" id="KW-0378">Hydrolase</keyword>
<dbReference type="InterPro" id="IPR000073">
    <property type="entry name" value="AB_hydrolase_1"/>
</dbReference>
<reference evidence="2" key="1">
    <citation type="submission" date="2022-06" db="EMBL/GenBank/DDBJ databases">
        <title>Ornithinimicrobium HY1793.</title>
        <authorList>
            <person name="Huang Y."/>
        </authorList>
    </citation>
    <scope>NUCLEOTIDE SEQUENCE</scope>
    <source>
        <strain evidence="2">HY1793</strain>
    </source>
</reference>
<accession>A0ABY4YQZ7</accession>
<dbReference type="EMBL" id="CP099489">
    <property type="protein sequence ID" value="USQ79179.1"/>
    <property type="molecule type" value="Genomic_DNA"/>
</dbReference>
<dbReference type="RefSeq" id="WP_252592094.1">
    <property type="nucleotide sequence ID" value="NZ_CP099489.1"/>
</dbReference>
<sequence>MFAESEVRQVDVPGARLQVRTVGAGDPVLLLHGYPQTHAMWAAVVGHLGGGRRLVMPDLRGYGASLALDGDFTFRAMAADVVALADELGLERFHVIGHDRGARVAHRLALDAPDRVRSVALLDILPTLDVWRQMDDRELALKYFHWTFLAQPGGLPQRLIGADPQGYLRSTLAGLGATAEMFDPAALGEYLSAADRESVVDAWCRDYAAAATTDLEHDEADLGRTLDIPALALWGDRGMVARFDPLATWRRWFPAVTGQGVAAGHFLVEERPEVVGPLLDRHLAGA</sequence>
<keyword evidence="3" id="KW-1185">Reference proteome</keyword>
<protein>
    <submittedName>
        <fullName evidence="2">Alpha/beta hydrolase</fullName>
    </submittedName>
</protein>
<dbReference type="PRINTS" id="PR00111">
    <property type="entry name" value="ABHYDROLASE"/>
</dbReference>
<dbReference type="GO" id="GO:0016787">
    <property type="term" value="F:hydrolase activity"/>
    <property type="evidence" value="ECO:0007669"/>
    <property type="project" value="UniProtKB-KW"/>
</dbReference>
<dbReference type="InterPro" id="IPR050266">
    <property type="entry name" value="AB_hydrolase_sf"/>
</dbReference>
<evidence type="ECO:0000259" key="1">
    <source>
        <dbReference type="Pfam" id="PF00561"/>
    </source>
</evidence>
<dbReference type="InterPro" id="IPR029058">
    <property type="entry name" value="AB_hydrolase_fold"/>
</dbReference>
<dbReference type="InterPro" id="IPR000639">
    <property type="entry name" value="Epox_hydrolase-like"/>
</dbReference>
<evidence type="ECO:0000313" key="3">
    <source>
        <dbReference type="Proteomes" id="UP001056455"/>
    </source>
</evidence>
<organism evidence="2 3">
    <name type="scientific">Ornithinimicrobium faecis</name>
    <dbReference type="NCBI Taxonomy" id="2934158"/>
    <lineage>
        <taxon>Bacteria</taxon>
        <taxon>Bacillati</taxon>
        <taxon>Actinomycetota</taxon>
        <taxon>Actinomycetes</taxon>
        <taxon>Micrococcales</taxon>
        <taxon>Ornithinimicrobiaceae</taxon>
        <taxon>Ornithinimicrobium</taxon>
    </lineage>
</organism>
<dbReference type="PANTHER" id="PTHR43798">
    <property type="entry name" value="MONOACYLGLYCEROL LIPASE"/>
    <property type="match status" value="1"/>
</dbReference>
<evidence type="ECO:0000313" key="2">
    <source>
        <dbReference type="EMBL" id="USQ79179.1"/>
    </source>
</evidence>